<dbReference type="AlphaFoldDB" id="A0A927M2S0"/>
<name>A0A927M2S0_9ACTN</name>
<evidence type="ECO:0000313" key="2">
    <source>
        <dbReference type="EMBL" id="MBE1485802.1"/>
    </source>
</evidence>
<dbReference type="Pfam" id="PF12697">
    <property type="entry name" value="Abhydrolase_6"/>
    <property type="match status" value="1"/>
</dbReference>
<organism evidence="2 3">
    <name type="scientific">Plantactinospora soyae</name>
    <dbReference type="NCBI Taxonomy" id="1544732"/>
    <lineage>
        <taxon>Bacteria</taxon>
        <taxon>Bacillati</taxon>
        <taxon>Actinomycetota</taxon>
        <taxon>Actinomycetes</taxon>
        <taxon>Micromonosporales</taxon>
        <taxon>Micromonosporaceae</taxon>
        <taxon>Plantactinospora</taxon>
    </lineage>
</organism>
<dbReference type="EMBL" id="JADBEB010000001">
    <property type="protein sequence ID" value="MBE1485802.1"/>
    <property type="molecule type" value="Genomic_DNA"/>
</dbReference>
<evidence type="ECO:0000313" key="3">
    <source>
        <dbReference type="Proteomes" id="UP000649753"/>
    </source>
</evidence>
<dbReference type="SUPFAM" id="SSF53474">
    <property type="entry name" value="alpha/beta-Hydrolases"/>
    <property type="match status" value="1"/>
</dbReference>
<keyword evidence="3" id="KW-1185">Reference proteome</keyword>
<reference evidence="2" key="1">
    <citation type="submission" date="2020-10" db="EMBL/GenBank/DDBJ databases">
        <title>Sequencing the genomes of 1000 actinobacteria strains.</title>
        <authorList>
            <person name="Klenk H.-P."/>
        </authorList>
    </citation>
    <scope>NUCLEOTIDE SEQUENCE</scope>
    <source>
        <strain evidence="2">DSM 46832</strain>
    </source>
</reference>
<evidence type="ECO:0000259" key="1">
    <source>
        <dbReference type="Pfam" id="PF12697"/>
    </source>
</evidence>
<dbReference type="Gene3D" id="3.40.50.1820">
    <property type="entry name" value="alpha/beta hydrolase"/>
    <property type="match status" value="1"/>
</dbReference>
<dbReference type="RefSeq" id="WP_192765935.1">
    <property type="nucleotide sequence ID" value="NZ_JADBEB010000001.1"/>
</dbReference>
<dbReference type="InterPro" id="IPR050266">
    <property type="entry name" value="AB_hydrolase_sf"/>
</dbReference>
<sequence length="279" mass="29039">MTDGAATRNGVRVAEGGAGQPVLLLLHGMGATGDVWRGWYDLLGKQWPGRWLAPDLPGHGGSARLDRYTFESFAAAIAGLLDPGDRVVVLGQSLGGAVGLALAAMVGTQPTADPGLGRSVEADPGLGWSVEAVVGLGVKVAWTPDELARADALAGRPVAWYDSRAEAAQRYLRISGLTGLLDVDDSEVDAGLVAAADGRWRLAMDPRAFGVGAPEMARLLSAAEPARTVLARGERDALVSDDDLARLGVPGTTMPGLGHNAHVEDPTSVARLLEPYVRR</sequence>
<proteinExistence type="predicted"/>
<dbReference type="GO" id="GO:0016020">
    <property type="term" value="C:membrane"/>
    <property type="evidence" value="ECO:0007669"/>
    <property type="project" value="TreeGrafter"/>
</dbReference>
<dbReference type="InterPro" id="IPR029058">
    <property type="entry name" value="AB_hydrolase_fold"/>
</dbReference>
<dbReference type="InterPro" id="IPR000073">
    <property type="entry name" value="AB_hydrolase_1"/>
</dbReference>
<gene>
    <name evidence="2" type="ORF">H4W31_001440</name>
</gene>
<accession>A0A927M2S0</accession>
<dbReference type="GO" id="GO:0003824">
    <property type="term" value="F:catalytic activity"/>
    <property type="evidence" value="ECO:0007669"/>
    <property type="project" value="UniProtKB-ARBA"/>
</dbReference>
<feature type="domain" description="AB hydrolase-1" evidence="1">
    <location>
        <begin position="23"/>
        <end position="271"/>
    </location>
</feature>
<comment type="caution">
    <text evidence="2">The sequence shown here is derived from an EMBL/GenBank/DDBJ whole genome shotgun (WGS) entry which is preliminary data.</text>
</comment>
<dbReference type="PANTHER" id="PTHR43798:SF33">
    <property type="entry name" value="HYDROLASE, PUTATIVE (AFU_ORTHOLOGUE AFUA_2G14860)-RELATED"/>
    <property type="match status" value="1"/>
</dbReference>
<protein>
    <submittedName>
        <fullName evidence="2">Pimeloyl-ACP methyl ester carboxylesterase</fullName>
    </submittedName>
</protein>
<dbReference type="Proteomes" id="UP000649753">
    <property type="component" value="Unassembled WGS sequence"/>
</dbReference>
<dbReference type="PANTHER" id="PTHR43798">
    <property type="entry name" value="MONOACYLGLYCEROL LIPASE"/>
    <property type="match status" value="1"/>
</dbReference>